<feature type="transmembrane region" description="Helical" evidence="7">
    <location>
        <begin position="82"/>
        <end position="107"/>
    </location>
</feature>
<feature type="transmembrane region" description="Helical" evidence="7">
    <location>
        <begin position="154"/>
        <end position="176"/>
    </location>
</feature>
<feature type="domain" description="ABC transmembrane type-1" evidence="8">
    <location>
        <begin position="83"/>
        <end position="276"/>
    </location>
</feature>
<keyword evidence="3" id="KW-1003">Cell membrane</keyword>
<dbReference type="AlphaFoldDB" id="A0AAU7V976"/>
<keyword evidence="2 7" id="KW-0813">Transport</keyword>
<dbReference type="EMBL" id="CP138335">
    <property type="protein sequence ID" value="XBW08575.1"/>
    <property type="molecule type" value="Genomic_DNA"/>
</dbReference>
<evidence type="ECO:0000256" key="3">
    <source>
        <dbReference type="ARBA" id="ARBA00022475"/>
    </source>
</evidence>
<evidence type="ECO:0000256" key="2">
    <source>
        <dbReference type="ARBA" id="ARBA00022448"/>
    </source>
</evidence>
<protein>
    <submittedName>
        <fullName evidence="9">Carbohydrate ABC transporter permease</fullName>
    </submittedName>
</protein>
<dbReference type="RefSeq" id="WP_350258775.1">
    <property type="nucleotide sequence ID" value="NZ_CP138335.1"/>
</dbReference>
<accession>A0AAU7V976</accession>
<dbReference type="GO" id="GO:0005886">
    <property type="term" value="C:plasma membrane"/>
    <property type="evidence" value="ECO:0007669"/>
    <property type="project" value="UniProtKB-SubCell"/>
</dbReference>
<dbReference type="KEGG" id="sapp:SAC06_03160"/>
<feature type="transmembrane region" description="Helical" evidence="7">
    <location>
        <begin position="197"/>
        <end position="221"/>
    </location>
</feature>
<organism evidence="9">
    <name type="scientific">Scrofimicrobium appendicitidis</name>
    <dbReference type="NCBI Taxonomy" id="3079930"/>
    <lineage>
        <taxon>Bacteria</taxon>
        <taxon>Bacillati</taxon>
        <taxon>Actinomycetota</taxon>
        <taxon>Actinomycetes</taxon>
        <taxon>Actinomycetales</taxon>
        <taxon>Actinomycetaceae</taxon>
        <taxon>Scrofimicrobium</taxon>
    </lineage>
</organism>
<dbReference type="CDD" id="cd06261">
    <property type="entry name" value="TM_PBP2"/>
    <property type="match status" value="1"/>
</dbReference>
<feature type="transmembrane region" description="Helical" evidence="7">
    <location>
        <begin position="255"/>
        <end position="276"/>
    </location>
</feature>
<name>A0AAU7V976_9ACTO</name>
<dbReference type="PROSITE" id="PS50928">
    <property type="entry name" value="ABC_TM1"/>
    <property type="match status" value="1"/>
</dbReference>
<evidence type="ECO:0000313" key="9">
    <source>
        <dbReference type="EMBL" id="XBW08575.1"/>
    </source>
</evidence>
<dbReference type="Pfam" id="PF00528">
    <property type="entry name" value="BPD_transp_1"/>
    <property type="match status" value="1"/>
</dbReference>
<dbReference type="Gene3D" id="1.10.3720.10">
    <property type="entry name" value="MetI-like"/>
    <property type="match status" value="1"/>
</dbReference>
<evidence type="ECO:0000256" key="1">
    <source>
        <dbReference type="ARBA" id="ARBA00004651"/>
    </source>
</evidence>
<dbReference type="GO" id="GO:0055085">
    <property type="term" value="P:transmembrane transport"/>
    <property type="evidence" value="ECO:0007669"/>
    <property type="project" value="InterPro"/>
</dbReference>
<evidence type="ECO:0000256" key="6">
    <source>
        <dbReference type="ARBA" id="ARBA00023136"/>
    </source>
</evidence>
<feature type="transmembrane region" description="Helical" evidence="7">
    <location>
        <begin position="119"/>
        <end position="142"/>
    </location>
</feature>
<comment type="similarity">
    <text evidence="7">Belongs to the binding-protein-dependent transport system permease family.</text>
</comment>
<dbReference type="InterPro" id="IPR035906">
    <property type="entry name" value="MetI-like_sf"/>
</dbReference>
<keyword evidence="5 7" id="KW-1133">Transmembrane helix</keyword>
<dbReference type="InterPro" id="IPR000515">
    <property type="entry name" value="MetI-like"/>
</dbReference>
<evidence type="ECO:0000259" key="8">
    <source>
        <dbReference type="PROSITE" id="PS50928"/>
    </source>
</evidence>
<dbReference type="PANTHER" id="PTHR43744:SF4">
    <property type="entry name" value="OSMOPROTECTIVE COMPOUNDS UPTAKE PERMEASE PROTEIN GGTD"/>
    <property type="match status" value="1"/>
</dbReference>
<dbReference type="PANTHER" id="PTHR43744">
    <property type="entry name" value="ABC TRANSPORTER PERMEASE PROTEIN MG189-RELATED-RELATED"/>
    <property type="match status" value="1"/>
</dbReference>
<proteinExistence type="inferred from homology"/>
<keyword evidence="6 7" id="KW-0472">Membrane</keyword>
<sequence length="291" mass="31883">MSVGASTLAKRSLTSRFGSLVAALIAILWTIPTFGLLVTSFRPEGLIKTTGWWTFFGDPQVTLENYHNVLFGSTSQGDLSNYFINSLVITIPATIAPLVIATMAAYAFSFMKWRGRDTVFVIVFAMQIVPLQMSLIPLLRIFSSSFGKDFPFMSIWVAHTAFALPLAIFLLHNFMAEIPRELVEAAEVDGAGHVATFLRVILPLMVPAIASFAIFQFLWVWNDLLVGLTFSGGQSLTAPLTARLQSMAGSRGQDWHLLTAGAFISMIVPLAVFFSLQRYFVRGLTAGSVKG</sequence>
<dbReference type="SUPFAM" id="SSF161098">
    <property type="entry name" value="MetI-like"/>
    <property type="match status" value="1"/>
</dbReference>
<reference evidence="9" key="1">
    <citation type="submission" date="2023-11" db="EMBL/GenBank/DDBJ databases">
        <title>Scrofimicrobium hongkongense sp. nov., isolated from a patient with peritonitis.</title>
        <authorList>
            <person name="Lao H.Y."/>
            <person name="Wong A.Y.P."/>
            <person name="Ng T.L."/>
            <person name="Wong R.Y.L."/>
            <person name="Yau M.C.Y."/>
            <person name="Lam J.Y.W."/>
            <person name="Siu G.K.H."/>
        </authorList>
    </citation>
    <scope>NUCLEOTIDE SEQUENCE</scope>
    <source>
        <strain evidence="9">R131</strain>
    </source>
</reference>
<feature type="transmembrane region" description="Helical" evidence="7">
    <location>
        <begin position="20"/>
        <end position="41"/>
    </location>
</feature>
<gene>
    <name evidence="9" type="ORF">SAC06_03160</name>
</gene>
<comment type="subcellular location">
    <subcellularLocation>
        <location evidence="1 7">Cell membrane</location>
        <topology evidence="1 7">Multi-pass membrane protein</topology>
    </subcellularLocation>
</comment>
<evidence type="ECO:0000256" key="7">
    <source>
        <dbReference type="RuleBase" id="RU363032"/>
    </source>
</evidence>
<keyword evidence="4 7" id="KW-0812">Transmembrane</keyword>
<evidence type="ECO:0000256" key="5">
    <source>
        <dbReference type="ARBA" id="ARBA00022989"/>
    </source>
</evidence>
<evidence type="ECO:0000256" key="4">
    <source>
        <dbReference type="ARBA" id="ARBA00022692"/>
    </source>
</evidence>